<dbReference type="InterPro" id="IPR005119">
    <property type="entry name" value="LysR_subst-bd"/>
</dbReference>
<dbReference type="InterPro" id="IPR000847">
    <property type="entry name" value="LysR_HTH_N"/>
</dbReference>
<dbReference type="SUPFAM" id="SSF46785">
    <property type="entry name" value="Winged helix' DNA-binding domain"/>
    <property type="match status" value="1"/>
</dbReference>
<evidence type="ECO:0000256" key="2">
    <source>
        <dbReference type="ARBA" id="ARBA00023015"/>
    </source>
</evidence>
<reference evidence="6 7" key="1">
    <citation type="submission" date="2019-06" db="EMBL/GenBank/DDBJ databases">
        <title>Genomic Encyclopedia of Type Strains, Phase IV (KMG-V): Genome sequencing to study the core and pangenomes of soil and plant-associated prokaryotes.</title>
        <authorList>
            <person name="Whitman W."/>
        </authorList>
    </citation>
    <scope>NUCLEOTIDE SEQUENCE [LARGE SCALE GENOMIC DNA]</scope>
    <source>
        <strain evidence="6 7">BR 11650</strain>
    </source>
</reference>
<feature type="domain" description="HTH lysR-type" evidence="5">
    <location>
        <begin position="3"/>
        <end position="60"/>
    </location>
</feature>
<keyword evidence="2" id="KW-0805">Transcription regulation</keyword>
<evidence type="ECO:0000259" key="5">
    <source>
        <dbReference type="PROSITE" id="PS50931"/>
    </source>
</evidence>
<name>A0A560CQU9_AZOBR</name>
<dbReference type="Pfam" id="PF03466">
    <property type="entry name" value="LysR_substrate"/>
    <property type="match status" value="1"/>
</dbReference>
<protein>
    <submittedName>
        <fullName evidence="6">DNA-binding transcriptional LysR family regulator</fullName>
    </submittedName>
</protein>
<dbReference type="AlphaFoldDB" id="A0A560CQU9"/>
<dbReference type="GO" id="GO:0003700">
    <property type="term" value="F:DNA-binding transcription factor activity"/>
    <property type="evidence" value="ECO:0007669"/>
    <property type="project" value="InterPro"/>
</dbReference>
<dbReference type="PROSITE" id="PS50931">
    <property type="entry name" value="HTH_LYSR"/>
    <property type="match status" value="1"/>
</dbReference>
<accession>A0A560CQU9</accession>
<comment type="similarity">
    <text evidence="1">Belongs to the LysR transcriptional regulatory family.</text>
</comment>
<dbReference type="InterPro" id="IPR036388">
    <property type="entry name" value="WH-like_DNA-bd_sf"/>
</dbReference>
<comment type="caution">
    <text evidence="6">The sequence shown here is derived from an EMBL/GenBank/DDBJ whole genome shotgun (WGS) entry which is preliminary data.</text>
</comment>
<dbReference type="PANTHER" id="PTHR30419">
    <property type="entry name" value="HTH-TYPE TRANSCRIPTIONAL REGULATOR YBHD"/>
    <property type="match status" value="1"/>
</dbReference>
<dbReference type="GO" id="GO:0005829">
    <property type="term" value="C:cytosol"/>
    <property type="evidence" value="ECO:0007669"/>
    <property type="project" value="TreeGrafter"/>
</dbReference>
<evidence type="ECO:0000256" key="3">
    <source>
        <dbReference type="ARBA" id="ARBA00023125"/>
    </source>
</evidence>
<dbReference type="Pfam" id="PF00126">
    <property type="entry name" value="HTH_1"/>
    <property type="match status" value="1"/>
</dbReference>
<dbReference type="InterPro" id="IPR050950">
    <property type="entry name" value="HTH-type_LysR_regulators"/>
</dbReference>
<organism evidence="6 7">
    <name type="scientific">Azospirillum brasilense</name>
    <dbReference type="NCBI Taxonomy" id="192"/>
    <lineage>
        <taxon>Bacteria</taxon>
        <taxon>Pseudomonadati</taxon>
        <taxon>Pseudomonadota</taxon>
        <taxon>Alphaproteobacteria</taxon>
        <taxon>Rhodospirillales</taxon>
        <taxon>Azospirillaceae</taxon>
        <taxon>Azospirillum</taxon>
    </lineage>
</organism>
<keyword evidence="3 6" id="KW-0238">DNA-binding</keyword>
<dbReference type="CDD" id="cd08421">
    <property type="entry name" value="PBP2_LTTR_like_1"/>
    <property type="match status" value="1"/>
</dbReference>
<keyword evidence="4" id="KW-0804">Transcription</keyword>
<dbReference type="Proteomes" id="UP000318529">
    <property type="component" value="Unassembled WGS sequence"/>
</dbReference>
<dbReference type="Gene3D" id="1.10.10.10">
    <property type="entry name" value="Winged helix-like DNA-binding domain superfamily/Winged helix DNA-binding domain"/>
    <property type="match status" value="1"/>
</dbReference>
<evidence type="ECO:0000313" key="7">
    <source>
        <dbReference type="Proteomes" id="UP000318529"/>
    </source>
</evidence>
<dbReference type="PANTHER" id="PTHR30419:SF2">
    <property type="entry name" value="LYSR FAMILY TRANSCRIPTIONAL REGULATOR"/>
    <property type="match status" value="1"/>
</dbReference>
<gene>
    <name evidence="6" type="ORF">FBZ83_10193</name>
</gene>
<evidence type="ECO:0000313" key="6">
    <source>
        <dbReference type="EMBL" id="TWA87231.1"/>
    </source>
</evidence>
<dbReference type="FunFam" id="1.10.10.10:FF:000001">
    <property type="entry name" value="LysR family transcriptional regulator"/>
    <property type="match status" value="1"/>
</dbReference>
<evidence type="ECO:0000256" key="4">
    <source>
        <dbReference type="ARBA" id="ARBA00023163"/>
    </source>
</evidence>
<proteinExistence type="inferred from homology"/>
<dbReference type="EMBL" id="VITH01000001">
    <property type="protein sequence ID" value="TWA87231.1"/>
    <property type="molecule type" value="Genomic_DNA"/>
</dbReference>
<dbReference type="GO" id="GO:0003677">
    <property type="term" value="F:DNA binding"/>
    <property type="evidence" value="ECO:0007669"/>
    <property type="project" value="UniProtKB-KW"/>
</dbReference>
<evidence type="ECO:0000256" key="1">
    <source>
        <dbReference type="ARBA" id="ARBA00009437"/>
    </source>
</evidence>
<dbReference type="Gene3D" id="3.40.190.290">
    <property type="match status" value="1"/>
</dbReference>
<dbReference type="SUPFAM" id="SSF53850">
    <property type="entry name" value="Periplasmic binding protein-like II"/>
    <property type="match status" value="1"/>
</dbReference>
<dbReference type="RefSeq" id="WP_145680600.1">
    <property type="nucleotide sequence ID" value="NZ_VITH01000001.1"/>
</dbReference>
<sequence length="309" mass="33981">MRFDLTDLRLFLNVAEAESITHGAERTHLALASASARIRGMEETLGVPLLERGRRGVRPTPAGEALVHHARLLLQQVERMRGELGDYAKGLKGHVRLLSNTAALAEFLPEALGPFLATHPNIDIDLEERPSHEIVRAVAEGLADAGVVSDHADLSGLEVFPFRTDRMVLVTPHGHPLANRRSVALREVLEEDFVGLATRNALQQHINEHAIRAGRPLKLRVRVRGFDGICRMVEQGVGLGIVPEASAKRCRRFTKIRAVRLTDPWAVRSLVVCVRRLDALPSHSRELVTRLAGAVQPSPLWGEGGPEGR</sequence>
<dbReference type="InterPro" id="IPR036390">
    <property type="entry name" value="WH_DNA-bd_sf"/>
</dbReference>